<keyword evidence="4 8" id="KW-0812">Transmembrane</keyword>
<evidence type="ECO:0000256" key="2">
    <source>
        <dbReference type="ARBA" id="ARBA00022448"/>
    </source>
</evidence>
<keyword evidence="11" id="KW-1185">Reference proteome</keyword>
<dbReference type="Pfam" id="PF19300">
    <property type="entry name" value="BPD_transp_1_N"/>
    <property type="match status" value="1"/>
</dbReference>
<evidence type="ECO:0000256" key="5">
    <source>
        <dbReference type="ARBA" id="ARBA00022989"/>
    </source>
</evidence>
<comment type="subcellular location">
    <subcellularLocation>
        <location evidence="1 8">Cell membrane</location>
        <topology evidence="1 8">Multi-pass membrane protein</topology>
    </subcellularLocation>
</comment>
<comment type="caution">
    <text evidence="10">The sequence shown here is derived from an EMBL/GenBank/DDBJ whole genome shotgun (WGS) entry which is preliminary data.</text>
</comment>
<dbReference type="Gene3D" id="1.10.3720.10">
    <property type="entry name" value="MetI-like"/>
    <property type="match status" value="1"/>
</dbReference>
<dbReference type="OrthoDB" id="9805855at2"/>
<evidence type="ECO:0000256" key="3">
    <source>
        <dbReference type="ARBA" id="ARBA00022475"/>
    </source>
</evidence>
<dbReference type="SUPFAM" id="SSF161098">
    <property type="entry name" value="MetI-like"/>
    <property type="match status" value="1"/>
</dbReference>
<sequence>MMPFLLSRALQSLLVLFLVSFVSYALIGLMPGDPIDLMATSDPNMTSEDVARLKALQGLDKPIMERYWHWLVAAVQGDFGYSRLYYKPAEDVLLPAVWNTVKLVGLATVLSLLIAIPVGIIAAVKHKSWVDYFISFSAFIGFSTPAFWLALMLILVFSVTLGWFPAGGTGEAEGGDFLVQLKHLVLPVTSLTVLSVASHSRFVRGTMLEVLRQDYIRTAQAKGASKTRVLFKHALRNAMIPLVTIIALDIGFLLSGALITETVFAWPGMGKLIFDAIMGNDYNLALLGLMVITFTALLGNFIADVAYAKLDPRISLTKGASS</sequence>
<evidence type="ECO:0000256" key="1">
    <source>
        <dbReference type="ARBA" id="ARBA00004651"/>
    </source>
</evidence>
<evidence type="ECO:0000256" key="7">
    <source>
        <dbReference type="ARBA" id="ARBA00024202"/>
    </source>
</evidence>
<dbReference type="GO" id="GO:0071916">
    <property type="term" value="F:dipeptide transmembrane transporter activity"/>
    <property type="evidence" value="ECO:0007669"/>
    <property type="project" value="TreeGrafter"/>
</dbReference>
<name>A0A135I968_9GAMM</name>
<dbReference type="InterPro" id="IPR035906">
    <property type="entry name" value="MetI-like_sf"/>
</dbReference>
<protein>
    <submittedName>
        <fullName evidence="10">Diguanylate cyclase</fullName>
    </submittedName>
</protein>
<dbReference type="Proteomes" id="UP000070529">
    <property type="component" value="Unassembled WGS sequence"/>
</dbReference>
<keyword evidence="2 8" id="KW-0813">Transport</keyword>
<dbReference type="PANTHER" id="PTHR43163">
    <property type="entry name" value="DIPEPTIDE TRANSPORT SYSTEM PERMEASE PROTEIN DPPB-RELATED"/>
    <property type="match status" value="1"/>
</dbReference>
<gene>
    <name evidence="10" type="ORF">ATN88_18830</name>
</gene>
<evidence type="ECO:0000259" key="9">
    <source>
        <dbReference type="PROSITE" id="PS50928"/>
    </source>
</evidence>
<keyword evidence="6 8" id="KW-0472">Membrane</keyword>
<keyword evidence="5 8" id="KW-1133">Transmembrane helix</keyword>
<organism evidence="10 11">
    <name type="scientific">Enterovibrio coralii</name>
    <dbReference type="NCBI Taxonomy" id="294935"/>
    <lineage>
        <taxon>Bacteria</taxon>
        <taxon>Pseudomonadati</taxon>
        <taxon>Pseudomonadota</taxon>
        <taxon>Gammaproteobacteria</taxon>
        <taxon>Vibrionales</taxon>
        <taxon>Vibrionaceae</taxon>
        <taxon>Enterovibrio</taxon>
    </lineage>
</organism>
<dbReference type="PANTHER" id="PTHR43163:SF6">
    <property type="entry name" value="DIPEPTIDE TRANSPORT SYSTEM PERMEASE PROTEIN DPPB-RELATED"/>
    <property type="match status" value="1"/>
</dbReference>
<comment type="similarity">
    <text evidence="7">Belongs to the binding-protein-dependent transport system permease family. OppBC subfamily.</text>
</comment>
<evidence type="ECO:0000313" key="10">
    <source>
        <dbReference type="EMBL" id="KXF82002.1"/>
    </source>
</evidence>
<dbReference type="InterPro" id="IPR000515">
    <property type="entry name" value="MetI-like"/>
</dbReference>
<dbReference type="AlphaFoldDB" id="A0A135I968"/>
<feature type="transmembrane region" description="Helical" evidence="8">
    <location>
        <begin position="184"/>
        <end position="203"/>
    </location>
</feature>
<evidence type="ECO:0000256" key="6">
    <source>
        <dbReference type="ARBA" id="ARBA00023136"/>
    </source>
</evidence>
<dbReference type="Pfam" id="PF00528">
    <property type="entry name" value="BPD_transp_1"/>
    <property type="match status" value="1"/>
</dbReference>
<keyword evidence="3" id="KW-1003">Cell membrane</keyword>
<dbReference type="EMBL" id="LNTY01000032">
    <property type="protein sequence ID" value="KXF82002.1"/>
    <property type="molecule type" value="Genomic_DNA"/>
</dbReference>
<feature type="transmembrane region" description="Helical" evidence="8">
    <location>
        <begin position="103"/>
        <end position="124"/>
    </location>
</feature>
<dbReference type="CDD" id="cd06261">
    <property type="entry name" value="TM_PBP2"/>
    <property type="match status" value="1"/>
</dbReference>
<feature type="transmembrane region" description="Helical" evidence="8">
    <location>
        <begin position="238"/>
        <end position="264"/>
    </location>
</feature>
<proteinExistence type="inferred from homology"/>
<dbReference type="PROSITE" id="PS50928">
    <property type="entry name" value="ABC_TM1"/>
    <property type="match status" value="1"/>
</dbReference>
<dbReference type="GO" id="GO:0005886">
    <property type="term" value="C:plasma membrane"/>
    <property type="evidence" value="ECO:0007669"/>
    <property type="project" value="UniProtKB-SubCell"/>
</dbReference>
<dbReference type="STRING" id="294935.ATN88_18830"/>
<dbReference type="InterPro" id="IPR045621">
    <property type="entry name" value="BPD_transp_1_N"/>
</dbReference>
<evidence type="ECO:0000256" key="8">
    <source>
        <dbReference type="RuleBase" id="RU363032"/>
    </source>
</evidence>
<feature type="transmembrane region" description="Helical" evidence="8">
    <location>
        <begin position="136"/>
        <end position="164"/>
    </location>
</feature>
<accession>A0A135I968</accession>
<dbReference type="RefSeq" id="WP_067415234.1">
    <property type="nucleotide sequence ID" value="NZ_LNTY01000032.1"/>
</dbReference>
<evidence type="ECO:0000313" key="11">
    <source>
        <dbReference type="Proteomes" id="UP000070529"/>
    </source>
</evidence>
<evidence type="ECO:0000256" key="4">
    <source>
        <dbReference type="ARBA" id="ARBA00022692"/>
    </source>
</evidence>
<reference evidence="10 11" key="1">
    <citation type="submission" date="2015-11" db="EMBL/GenBank/DDBJ databases">
        <title>Genomic Taxonomy of the Vibrionaceae.</title>
        <authorList>
            <person name="Gomez-Gil B."/>
            <person name="Enciso-Ibarra J."/>
        </authorList>
    </citation>
    <scope>NUCLEOTIDE SEQUENCE [LARGE SCALE GENOMIC DNA]</scope>
    <source>
        <strain evidence="10 11">CAIM 912</strain>
    </source>
</reference>
<feature type="transmembrane region" description="Helical" evidence="8">
    <location>
        <begin position="284"/>
        <end position="308"/>
    </location>
</feature>
<feature type="domain" description="ABC transmembrane type-1" evidence="9">
    <location>
        <begin position="97"/>
        <end position="303"/>
    </location>
</feature>